<dbReference type="Proteomes" id="UP000660110">
    <property type="component" value="Unassembled WGS sequence"/>
</dbReference>
<accession>A0A917ET20</accession>
<dbReference type="Pfam" id="PF05949">
    <property type="entry name" value="DUF881"/>
    <property type="match status" value="1"/>
</dbReference>
<evidence type="ECO:0000256" key="1">
    <source>
        <dbReference type="ARBA" id="ARBA00009108"/>
    </source>
</evidence>
<organism evidence="3 4">
    <name type="scientific">Halobacillus andaensis</name>
    <dbReference type="NCBI Taxonomy" id="1176239"/>
    <lineage>
        <taxon>Bacteria</taxon>
        <taxon>Bacillati</taxon>
        <taxon>Bacillota</taxon>
        <taxon>Bacilli</taxon>
        <taxon>Bacillales</taxon>
        <taxon>Bacillaceae</taxon>
        <taxon>Halobacillus</taxon>
    </lineage>
</organism>
<proteinExistence type="inferred from homology"/>
<keyword evidence="4" id="KW-1185">Reference proteome</keyword>
<reference evidence="3" key="1">
    <citation type="journal article" date="2014" name="Int. J. Syst. Evol. Microbiol.">
        <title>Complete genome sequence of Corynebacterium casei LMG S-19264T (=DSM 44701T), isolated from a smear-ripened cheese.</title>
        <authorList>
            <consortium name="US DOE Joint Genome Institute (JGI-PGF)"/>
            <person name="Walter F."/>
            <person name="Albersmeier A."/>
            <person name="Kalinowski J."/>
            <person name="Ruckert C."/>
        </authorList>
    </citation>
    <scope>NUCLEOTIDE SEQUENCE</scope>
    <source>
        <strain evidence="3">CGMCC 1.12153</strain>
    </source>
</reference>
<comment type="caution">
    <text evidence="3">The sequence shown here is derived from an EMBL/GenBank/DDBJ whole genome shotgun (WGS) entry which is preliminary data.</text>
</comment>
<evidence type="ECO:0000313" key="3">
    <source>
        <dbReference type="EMBL" id="GGF11719.1"/>
    </source>
</evidence>
<dbReference type="PANTHER" id="PTHR37313:SF2">
    <property type="entry name" value="UPF0749 PROTEIN YLXX"/>
    <property type="match status" value="1"/>
</dbReference>
<protein>
    <submittedName>
        <fullName evidence="3">UPF0749 protein YlxW</fullName>
    </submittedName>
</protein>
<dbReference type="InterPro" id="IPR010273">
    <property type="entry name" value="DUF881"/>
</dbReference>
<evidence type="ECO:0000313" key="4">
    <source>
        <dbReference type="Proteomes" id="UP000660110"/>
    </source>
</evidence>
<dbReference type="AlphaFoldDB" id="A0A917ET20"/>
<feature type="coiled-coil region" evidence="2">
    <location>
        <begin position="38"/>
        <end position="86"/>
    </location>
</feature>
<dbReference type="EMBL" id="BMEL01000001">
    <property type="protein sequence ID" value="GGF11719.1"/>
    <property type="molecule type" value="Genomic_DNA"/>
</dbReference>
<sequence>MLSMLLLFSGFLITFTYHQSSSSPKMVQLNEDAEWPEEFEFQQQLLELEKSNKQLREELQRKRTEVVNLEDEIANSEKTVSDYVNKKKQLQLLAGELSVEGEGVSVQLQDAAYIPEDGQVNDYIVHETHVFEVINELLSAGAKAVSVNGQRLHSDSYISCTGPVITVDGVQHPAPFVIEAIGNPDVLQSSLELTGGIEERLQEDHVDVDINVERVSIDARSTLEGRAS</sequence>
<evidence type="ECO:0000256" key="2">
    <source>
        <dbReference type="SAM" id="Coils"/>
    </source>
</evidence>
<dbReference type="PANTHER" id="PTHR37313">
    <property type="entry name" value="UPF0749 PROTEIN RV1825"/>
    <property type="match status" value="1"/>
</dbReference>
<name>A0A917ET20_HALAA</name>
<reference evidence="3" key="2">
    <citation type="submission" date="2020-09" db="EMBL/GenBank/DDBJ databases">
        <authorList>
            <person name="Sun Q."/>
            <person name="Zhou Y."/>
        </authorList>
    </citation>
    <scope>NUCLEOTIDE SEQUENCE</scope>
    <source>
        <strain evidence="3">CGMCC 1.12153</strain>
    </source>
</reference>
<comment type="similarity">
    <text evidence="1">Belongs to the UPF0749 family.</text>
</comment>
<dbReference type="Gene3D" id="3.30.70.1880">
    <property type="entry name" value="Protein of unknown function DUF881"/>
    <property type="match status" value="1"/>
</dbReference>
<keyword evidence="2" id="KW-0175">Coiled coil</keyword>
<gene>
    <name evidence="3" type="primary">ylxW</name>
    <name evidence="3" type="ORF">GCM10010954_07920</name>
</gene>